<dbReference type="InterPro" id="IPR029035">
    <property type="entry name" value="DHS-like_NAD/FAD-binding_dom"/>
</dbReference>
<accession>A0AA41ZME4</accession>
<feature type="domain" description="Deacetylase sirtuin-type" evidence="5">
    <location>
        <begin position="1"/>
        <end position="230"/>
    </location>
</feature>
<keyword evidence="1" id="KW-0808">Transferase</keyword>
<dbReference type="Gene3D" id="3.40.50.1220">
    <property type="entry name" value="TPP-binding domain"/>
    <property type="match status" value="1"/>
</dbReference>
<dbReference type="InterPro" id="IPR026590">
    <property type="entry name" value="Ssirtuin_cat_dom"/>
</dbReference>
<dbReference type="AlphaFoldDB" id="A0AA41ZME4"/>
<protein>
    <recommendedName>
        <fullName evidence="3">NAD-dependent protein deacylase</fullName>
        <ecNumber evidence="3">2.3.1.286</ecNumber>
    </recommendedName>
    <alternativeName>
        <fullName evidence="3">Regulatory protein SIR2 homolog</fullName>
    </alternativeName>
</protein>
<dbReference type="GO" id="GO:0036054">
    <property type="term" value="F:protein-malonyllysine demalonylase activity"/>
    <property type="evidence" value="ECO:0007669"/>
    <property type="project" value="InterPro"/>
</dbReference>
<evidence type="ECO:0000256" key="4">
    <source>
        <dbReference type="PROSITE-ProRule" id="PRU00236"/>
    </source>
</evidence>
<feature type="active site" description="Proton acceptor" evidence="3">
    <location>
        <position position="105"/>
    </location>
</feature>
<comment type="function">
    <text evidence="3">NAD-dependent lysine deacetylase and desuccinylase that specifically removes acetyl and succinyl groups on target proteins. Modulates the activities of several proteins which are inactive in their acylated form.</text>
</comment>
<feature type="binding site" evidence="3">
    <location>
        <begin position="9"/>
        <end position="28"/>
    </location>
    <ligand>
        <name>NAD(+)</name>
        <dbReference type="ChEBI" id="CHEBI:57540"/>
    </ligand>
</feature>
<dbReference type="InterPro" id="IPR003000">
    <property type="entry name" value="Sirtuin"/>
</dbReference>
<evidence type="ECO:0000313" key="7">
    <source>
        <dbReference type="Proteomes" id="UP001165678"/>
    </source>
</evidence>
<feature type="binding site" evidence="3">
    <location>
        <position position="216"/>
    </location>
    <ligand>
        <name>NAD(+)</name>
        <dbReference type="ChEBI" id="CHEBI:57540"/>
    </ligand>
</feature>
<organism evidence="6 7">
    <name type="scientific">Larsenimonas rhizosphaerae</name>
    <dbReference type="NCBI Taxonomy" id="2944682"/>
    <lineage>
        <taxon>Bacteria</taxon>
        <taxon>Pseudomonadati</taxon>
        <taxon>Pseudomonadota</taxon>
        <taxon>Gammaproteobacteria</taxon>
        <taxon>Oceanospirillales</taxon>
        <taxon>Halomonadaceae</taxon>
        <taxon>Larsenimonas</taxon>
    </lineage>
</organism>
<gene>
    <name evidence="3" type="primary">cobB</name>
    <name evidence="6" type="ORF">OQ287_09780</name>
</gene>
<evidence type="ECO:0000256" key="2">
    <source>
        <dbReference type="ARBA" id="ARBA00023027"/>
    </source>
</evidence>
<dbReference type="GO" id="GO:0070403">
    <property type="term" value="F:NAD+ binding"/>
    <property type="evidence" value="ECO:0007669"/>
    <property type="project" value="UniProtKB-UniRule"/>
</dbReference>
<comment type="similarity">
    <text evidence="3">Belongs to the sirtuin family. Class III subfamily.</text>
</comment>
<reference evidence="6" key="1">
    <citation type="submission" date="2022-11" db="EMBL/GenBank/DDBJ databases">
        <title>Larsenimonas rhizosphaerae sp. nov., isolated from a tidal mudflat.</title>
        <authorList>
            <person name="Lee S.D."/>
            <person name="Kim I.S."/>
        </authorList>
    </citation>
    <scope>NUCLEOTIDE SEQUENCE</scope>
    <source>
        <strain evidence="6">GH2-1</strain>
    </source>
</reference>
<keyword evidence="2 3" id="KW-0520">NAD</keyword>
<dbReference type="EMBL" id="JAPIVE010000002">
    <property type="protein sequence ID" value="MCX2524533.1"/>
    <property type="molecule type" value="Genomic_DNA"/>
</dbReference>
<comment type="subcellular location">
    <subcellularLocation>
        <location evidence="3">Cytoplasm</location>
    </subcellularLocation>
</comment>
<dbReference type="GO" id="GO:0005737">
    <property type="term" value="C:cytoplasm"/>
    <property type="evidence" value="ECO:0007669"/>
    <property type="project" value="UniProtKB-SubCell"/>
</dbReference>
<feature type="binding site" evidence="3">
    <location>
        <begin position="87"/>
        <end position="90"/>
    </location>
    <ligand>
        <name>NAD(+)</name>
        <dbReference type="ChEBI" id="CHEBI:57540"/>
    </ligand>
</feature>
<dbReference type="GO" id="GO:0017136">
    <property type="term" value="F:histone deacetylase activity, NAD-dependent"/>
    <property type="evidence" value="ECO:0007669"/>
    <property type="project" value="TreeGrafter"/>
</dbReference>
<dbReference type="PROSITE" id="PS50305">
    <property type="entry name" value="SIRTUIN"/>
    <property type="match status" value="1"/>
</dbReference>
<dbReference type="EC" id="2.3.1.286" evidence="3"/>
<keyword evidence="3" id="KW-0963">Cytoplasm</keyword>
<comment type="caution">
    <text evidence="3 4">Lacks conserved residue(s) required for the propagation of feature annotation.</text>
</comment>
<feature type="binding site" evidence="3">
    <location>
        <position position="53"/>
    </location>
    <ligand>
        <name>substrate</name>
    </ligand>
</feature>
<sequence length="240" mass="26673">MPHVVVLTGAGISAESGISTFRDNNGLWASHRLEDVATPEAWERDPEGVLAFYNERRREVRRAQPNAAHEALARLEQHNCRVSIVTQNIDDLHERAGSRDVLHLHGDIGKARSSVDPRLLYRLRGEETIEIGHMCDHNYQLRPHVVWFGEQVLLYDTACHIMADADWVLVIGTSLSVMPAAALLDEAPAHVTRMVIDPDAVALARGTDAIPMAGKASEIVPELVEHFIAHRVFEQPARGQ</sequence>
<evidence type="ECO:0000256" key="3">
    <source>
        <dbReference type="HAMAP-Rule" id="MF_01121"/>
    </source>
</evidence>
<evidence type="ECO:0000313" key="6">
    <source>
        <dbReference type="EMBL" id="MCX2524533.1"/>
    </source>
</evidence>
<evidence type="ECO:0000259" key="5">
    <source>
        <dbReference type="PROSITE" id="PS50305"/>
    </source>
</evidence>
<comment type="catalytic activity">
    <reaction evidence="3">
        <text>N(6)-acetyl-L-lysyl-[protein] + NAD(+) + H2O = 2''-O-acetyl-ADP-D-ribose + nicotinamide + L-lysyl-[protein]</text>
        <dbReference type="Rhea" id="RHEA:43636"/>
        <dbReference type="Rhea" id="RHEA-COMP:9752"/>
        <dbReference type="Rhea" id="RHEA-COMP:10731"/>
        <dbReference type="ChEBI" id="CHEBI:15377"/>
        <dbReference type="ChEBI" id="CHEBI:17154"/>
        <dbReference type="ChEBI" id="CHEBI:29969"/>
        <dbReference type="ChEBI" id="CHEBI:57540"/>
        <dbReference type="ChEBI" id="CHEBI:61930"/>
        <dbReference type="ChEBI" id="CHEBI:83767"/>
        <dbReference type="EC" id="2.3.1.286"/>
    </reaction>
</comment>
<dbReference type="InterPro" id="IPR050134">
    <property type="entry name" value="NAD-dep_sirtuin_deacylases"/>
</dbReference>
<dbReference type="HAMAP" id="MF_01121">
    <property type="entry name" value="Sirtuin_ClassIII"/>
    <property type="match status" value="1"/>
</dbReference>
<evidence type="ECO:0000256" key="1">
    <source>
        <dbReference type="ARBA" id="ARBA00022679"/>
    </source>
</evidence>
<feature type="binding site" evidence="3">
    <location>
        <position position="56"/>
    </location>
    <ligand>
        <name>substrate</name>
    </ligand>
</feature>
<comment type="catalytic activity">
    <reaction evidence="3">
        <text>N(6)-succinyl-L-lysyl-[protein] + NAD(+) + H2O = 2''-O-succinyl-ADP-D-ribose + nicotinamide + L-lysyl-[protein]</text>
        <dbReference type="Rhea" id="RHEA:47668"/>
        <dbReference type="Rhea" id="RHEA-COMP:9752"/>
        <dbReference type="Rhea" id="RHEA-COMP:11877"/>
        <dbReference type="ChEBI" id="CHEBI:15377"/>
        <dbReference type="ChEBI" id="CHEBI:17154"/>
        <dbReference type="ChEBI" id="CHEBI:29969"/>
        <dbReference type="ChEBI" id="CHEBI:57540"/>
        <dbReference type="ChEBI" id="CHEBI:87830"/>
        <dbReference type="ChEBI" id="CHEBI:87832"/>
    </reaction>
</comment>
<keyword evidence="7" id="KW-1185">Reference proteome</keyword>
<proteinExistence type="inferred from homology"/>
<dbReference type="Proteomes" id="UP001165678">
    <property type="component" value="Unassembled WGS sequence"/>
</dbReference>
<feature type="binding site" evidence="3">
    <location>
        <begin position="172"/>
        <end position="174"/>
    </location>
    <ligand>
        <name>NAD(+)</name>
        <dbReference type="ChEBI" id="CHEBI:57540"/>
    </ligand>
</feature>
<dbReference type="InterPro" id="IPR026591">
    <property type="entry name" value="Sirtuin_cat_small_dom_sf"/>
</dbReference>
<comment type="caution">
    <text evidence="6">The sequence shown here is derived from an EMBL/GenBank/DDBJ whole genome shotgun (WGS) entry which is preliminary data.</text>
</comment>
<dbReference type="PANTHER" id="PTHR11085:SF4">
    <property type="entry name" value="NAD-DEPENDENT PROTEIN DEACYLASE"/>
    <property type="match status" value="1"/>
</dbReference>
<dbReference type="SUPFAM" id="SSF52467">
    <property type="entry name" value="DHS-like NAD/FAD-binding domain"/>
    <property type="match status" value="1"/>
</dbReference>
<dbReference type="PANTHER" id="PTHR11085">
    <property type="entry name" value="NAD-DEPENDENT PROTEIN DEACYLASE SIRTUIN-5, MITOCHONDRIAL-RELATED"/>
    <property type="match status" value="1"/>
</dbReference>
<name>A0AA41ZME4_9GAMM</name>
<dbReference type="Pfam" id="PF02146">
    <property type="entry name" value="SIR2"/>
    <property type="match status" value="1"/>
</dbReference>
<dbReference type="RefSeq" id="WP_265896308.1">
    <property type="nucleotide sequence ID" value="NZ_JAPIVE010000002.1"/>
</dbReference>
<dbReference type="Gene3D" id="3.30.1600.10">
    <property type="entry name" value="SIR2/SIRT2 'Small Domain"/>
    <property type="match status" value="1"/>
</dbReference>
<dbReference type="GO" id="GO:0036055">
    <property type="term" value="F:protein-succinyllysine desuccinylase activity"/>
    <property type="evidence" value="ECO:0007669"/>
    <property type="project" value="UniProtKB-UniRule"/>
</dbReference>
<dbReference type="InterPro" id="IPR027546">
    <property type="entry name" value="Sirtuin_class_III"/>
</dbReference>
<comment type="domain">
    <text evidence="3">2 residues (Tyr-53 and Arg-56) present in a large hydrophobic pocket are probably involved in substrate specificity. They are important for desuccinylation activity, but dispensable for deacetylation activity.</text>
</comment>